<proteinExistence type="predicted"/>
<protein>
    <submittedName>
        <fullName evidence="1">7-alpha-cephem-methoxylase</fullName>
    </submittedName>
</protein>
<accession>A0A646KNT5</accession>
<name>A0A646KNT5_STRJU</name>
<dbReference type="NCBIfam" id="NF041278">
    <property type="entry name" value="CmcJ_NvfI_EfuI"/>
    <property type="match status" value="1"/>
</dbReference>
<keyword evidence="2" id="KW-1185">Reference proteome</keyword>
<reference evidence="1 2" key="1">
    <citation type="submission" date="2019-05" db="EMBL/GenBank/DDBJ databases">
        <title>Comparative genomics and metabolomics analyses of clavulanic acid producing Streptomyces species provides insight into specialized metabolism and evolution of beta-lactam biosynthetic gene clusters.</title>
        <authorList>
            <person name="Moore M.A."/>
            <person name="Cruz-Morales P."/>
            <person name="Barona Gomez F."/>
            <person name="Kapil T."/>
        </authorList>
    </citation>
    <scope>NUCLEOTIDE SEQUENCE [LARGE SCALE GENOMIC DNA]</scope>
    <source>
        <strain evidence="1 2">NRRL 5741</strain>
    </source>
</reference>
<dbReference type="AlphaFoldDB" id="A0A646KNT5"/>
<dbReference type="OrthoDB" id="5173234at2"/>
<dbReference type="PANTHER" id="PTHR34598:SF3">
    <property type="entry name" value="OXIDOREDUCTASE AN1597"/>
    <property type="match status" value="1"/>
</dbReference>
<gene>
    <name evidence="1" type="ORF">FF041_21270</name>
</gene>
<dbReference type="EMBL" id="VCLA01000156">
    <property type="protein sequence ID" value="MQT02636.1"/>
    <property type="molecule type" value="Genomic_DNA"/>
</dbReference>
<dbReference type="GO" id="GO:0016491">
    <property type="term" value="F:oxidoreductase activity"/>
    <property type="evidence" value="ECO:0007669"/>
    <property type="project" value="InterPro"/>
</dbReference>
<organism evidence="1 2">
    <name type="scientific">Streptomyces jumonjinensis</name>
    <dbReference type="NCBI Taxonomy" id="1945"/>
    <lineage>
        <taxon>Bacteria</taxon>
        <taxon>Bacillati</taxon>
        <taxon>Actinomycetota</taxon>
        <taxon>Actinomycetes</taxon>
        <taxon>Kitasatosporales</taxon>
        <taxon>Streptomycetaceae</taxon>
        <taxon>Streptomyces</taxon>
    </lineage>
</organism>
<evidence type="ECO:0000313" key="2">
    <source>
        <dbReference type="Proteomes" id="UP000419138"/>
    </source>
</evidence>
<dbReference type="PANTHER" id="PTHR34598">
    <property type="entry name" value="BLL6449 PROTEIN"/>
    <property type="match status" value="1"/>
</dbReference>
<dbReference type="InterPro" id="IPR044053">
    <property type="entry name" value="AsaB-like"/>
</dbReference>
<dbReference type="Proteomes" id="UP000419138">
    <property type="component" value="Unassembled WGS sequence"/>
</dbReference>
<evidence type="ECO:0000313" key="1">
    <source>
        <dbReference type="EMBL" id="MQT02636.1"/>
    </source>
</evidence>
<sequence length="290" mass="32880">MSAISSLLYYSAPLTPTSGDDDWCIDAVSQPPEVLFNFRKVATETTITDVRGSTILPKLDTMGFEKITAPTRVDHRDLVERSAPSIERYQRETEELLKSLTGADTIEFFDATVRREDAGIPGDPSSQSPHLRVHVDQSPKSALARAAEYGEPGRRFRRFQIINIWRPLIEPVRNFPLAVCDYRSVNLSADLVATRLDFPAWLKDRENYSVRYNPGHRWYYWGSLSPDEVMFFKCYDSASRDLALFGEDTERPGLADVAGLCPHTAFFDEKGPTTGHLRTSLEMRALLFHK</sequence>
<comment type="caution">
    <text evidence="1">The sequence shown here is derived from an EMBL/GenBank/DDBJ whole genome shotgun (WGS) entry which is preliminary data.</text>
</comment>